<gene>
    <name evidence="1" type="ORF">MYCIT1_LOCUS24145</name>
</gene>
<protein>
    <recommendedName>
        <fullName evidence="3">F-box domain-containing protein</fullName>
    </recommendedName>
</protein>
<reference evidence="1" key="1">
    <citation type="submission" date="2023-11" db="EMBL/GenBank/DDBJ databases">
        <authorList>
            <person name="De Vega J J."/>
            <person name="De Vega J J."/>
        </authorList>
    </citation>
    <scope>NUCLEOTIDE SEQUENCE</scope>
</reference>
<evidence type="ECO:0000313" key="2">
    <source>
        <dbReference type="Proteomes" id="UP001295794"/>
    </source>
</evidence>
<keyword evidence="2" id="KW-1185">Reference proteome</keyword>
<comment type="caution">
    <text evidence="1">The sequence shown here is derived from an EMBL/GenBank/DDBJ whole genome shotgun (WGS) entry which is preliminary data.</text>
</comment>
<dbReference type="AlphaFoldDB" id="A0AAD2HJJ2"/>
<evidence type="ECO:0000313" key="1">
    <source>
        <dbReference type="EMBL" id="CAK5276020.1"/>
    </source>
</evidence>
<name>A0AAD2HJJ2_9AGAR</name>
<sequence length="346" mass="37478">GCYISIFPLPPMTRAIPVELWDNVASCLRAHDLASLALVDAHLSSIALRALYRDIVISRSRLPGHASLSTLILLSRRRDLSSYVRHFSLNLFSGKDATPGPLGAFYRQLAIALSSMPGLITLDLAVDETAGWILPGNLMYPRLQSFSSSFPLDARVLRWLANVPVLRALQVGDSPSLSPTLAVPPMPRLAEVTGCAEAVAALVPGNPVESIFISAGDFTELTAAALAQSTTPIAALSLATSSAPLPLLETLGRYLPSIIYLQITSTCNLPAPSLNIFYEQMGSALTAFPDLQSFQLSGMYWMSSKHPKHDHRVWQSHLSTTNNATDISTAHPLMNEDLYSADFFFS</sequence>
<organism evidence="1 2">
    <name type="scientific">Mycena citricolor</name>
    <dbReference type="NCBI Taxonomy" id="2018698"/>
    <lineage>
        <taxon>Eukaryota</taxon>
        <taxon>Fungi</taxon>
        <taxon>Dikarya</taxon>
        <taxon>Basidiomycota</taxon>
        <taxon>Agaricomycotina</taxon>
        <taxon>Agaricomycetes</taxon>
        <taxon>Agaricomycetidae</taxon>
        <taxon>Agaricales</taxon>
        <taxon>Marasmiineae</taxon>
        <taxon>Mycenaceae</taxon>
        <taxon>Mycena</taxon>
    </lineage>
</organism>
<evidence type="ECO:0008006" key="3">
    <source>
        <dbReference type="Google" id="ProtNLM"/>
    </source>
</evidence>
<feature type="non-terminal residue" evidence="1">
    <location>
        <position position="346"/>
    </location>
</feature>
<proteinExistence type="predicted"/>
<accession>A0AAD2HJJ2</accession>
<dbReference type="Proteomes" id="UP001295794">
    <property type="component" value="Unassembled WGS sequence"/>
</dbReference>
<dbReference type="EMBL" id="CAVNYO010000405">
    <property type="protein sequence ID" value="CAK5276020.1"/>
    <property type="molecule type" value="Genomic_DNA"/>
</dbReference>